<keyword evidence="3 5" id="KW-1133">Transmembrane helix</keyword>
<dbReference type="AlphaFoldDB" id="A0A077ZVH4"/>
<dbReference type="InParanoid" id="A0A077ZVH4"/>
<dbReference type="Proteomes" id="UP000039865">
    <property type="component" value="Unassembled WGS sequence"/>
</dbReference>
<organism evidence="6 7">
    <name type="scientific">Stylonychia lemnae</name>
    <name type="common">Ciliate</name>
    <dbReference type="NCBI Taxonomy" id="5949"/>
    <lineage>
        <taxon>Eukaryota</taxon>
        <taxon>Sar</taxon>
        <taxon>Alveolata</taxon>
        <taxon>Ciliophora</taxon>
        <taxon>Intramacronucleata</taxon>
        <taxon>Spirotrichea</taxon>
        <taxon>Stichotrichia</taxon>
        <taxon>Sporadotrichida</taxon>
        <taxon>Oxytrichidae</taxon>
        <taxon>Stylonychinae</taxon>
        <taxon>Stylonychia</taxon>
    </lineage>
</organism>
<name>A0A077ZVH4_STYLE</name>
<protein>
    <submittedName>
        <fullName evidence="6">Major facilitator superfamily protein</fullName>
    </submittedName>
</protein>
<keyword evidence="4 5" id="KW-0472">Membrane</keyword>
<comment type="subcellular location">
    <subcellularLocation>
        <location evidence="1">Membrane</location>
        <topology evidence="1">Multi-pass membrane protein</topology>
    </subcellularLocation>
</comment>
<evidence type="ECO:0000256" key="3">
    <source>
        <dbReference type="ARBA" id="ARBA00022989"/>
    </source>
</evidence>
<dbReference type="InterPro" id="IPR011701">
    <property type="entry name" value="MFS"/>
</dbReference>
<dbReference type="Gene3D" id="1.20.1250.20">
    <property type="entry name" value="MFS general substrate transporter like domains"/>
    <property type="match status" value="1"/>
</dbReference>
<proteinExistence type="predicted"/>
<dbReference type="InterPro" id="IPR036259">
    <property type="entry name" value="MFS_trans_sf"/>
</dbReference>
<keyword evidence="2 5" id="KW-0812">Transmembrane</keyword>
<accession>A0A077ZVH4</accession>
<dbReference type="EMBL" id="CCKQ01001330">
    <property type="protein sequence ID" value="CDW72426.1"/>
    <property type="molecule type" value="Genomic_DNA"/>
</dbReference>
<feature type="transmembrane region" description="Helical" evidence="5">
    <location>
        <begin position="91"/>
        <end position="115"/>
    </location>
</feature>
<dbReference type="PANTHER" id="PTHR23294:SF0">
    <property type="entry name" value="UNC93-LIKE PROTEIN MFSD11"/>
    <property type="match status" value="1"/>
</dbReference>
<dbReference type="Pfam" id="PF07690">
    <property type="entry name" value="MFS_1"/>
    <property type="match status" value="1"/>
</dbReference>
<feature type="transmembrane region" description="Helical" evidence="5">
    <location>
        <begin position="54"/>
        <end position="79"/>
    </location>
</feature>
<reference evidence="6 7" key="1">
    <citation type="submission" date="2014-06" db="EMBL/GenBank/DDBJ databases">
        <authorList>
            <person name="Swart Estienne"/>
        </authorList>
    </citation>
    <scope>NUCLEOTIDE SEQUENCE [LARGE SCALE GENOMIC DNA]</scope>
    <source>
        <strain evidence="6 7">130c</strain>
    </source>
</reference>
<dbReference type="GO" id="GO:0022857">
    <property type="term" value="F:transmembrane transporter activity"/>
    <property type="evidence" value="ECO:0007669"/>
    <property type="project" value="InterPro"/>
</dbReference>
<feature type="transmembrane region" description="Helical" evidence="5">
    <location>
        <begin position="323"/>
        <end position="348"/>
    </location>
</feature>
<feature type="transmembrane region" description="Helical" evidence="5">
    <location>
        <begin position="16"/>
        <end position="34"/>
    </location>
</feature>
<feature type="transmembrane region" description="Helical" evidence="5">
    <location>
        <begin position="121"/>
        <end position="141"/>
    </location>
</feature>
<evidence type="ECO:0000313" key="7">
    <source>
        <dbReference type="Proteomes" id="UP000039865"/>
    </source>
</evidence>
<evidence type="ECO:0000256" key="5">
    <source>
        <dbReference type="SAM" id="Phobius"/>
    </source>
</evidence>
<dbReference type="GO" id="GO:0016020">
    <property type="term" value="C:membrane"/>
    <property type="evidence" value="ECO:0007669"/>
    <property type="project" value="UniProtKB-SubCell"/>
</dbReference>
<keyword evidence="7" id="KW-1185">Reference proteome</keyword>
<dbReference type="InterPro" id="IPR051617">
    <property type="entry name" value="UNC-93-like_regulator"/>
</dbReference>
<sequence>MSPFSSAIIEKRGARFAVRVGSITYFLYIAALLFPTLKENNKNSDLFIFTDGFIYSVIIIFAIINGIGSSLLWCGQGVYLSECASEKTKGLFFAILSALSMSSQFLGNLLSALILGNTDKLTYFIIMASIAAVASIQLQFLRAPKLAISYEESQSVLQQHENNENIKIAGGTTNNADETMQTYQETLLPAFKREISNFEQQDNKKNIKESLNATIQTFKDRQMIVIIPYMIQVGLTNGLQSGIFVTMLSSTMDKNTTQNKQFENSLFVMTAFGAGEIFGGFLMQYVIKKFKSNKAGIVYHSILASIGFITLLIYTSIFEFNALAYIFAFCFGMMDSASNTHISMICGFEFDKKSTEAMGIFYFVKPFGIFIAVIIESFFDSGDDIQLLIYYALCYIFYMFAYALVYLEFQFTDNQQEKNSQFDINQNDNLNKANQNKINIEKQPQLD</sequence>
<feature type="transmembrane region" description="Helical" evidence="5">
    <location>
        <begin position="385"/>
        <end position="407"/>
    </location>
</feature>
<dbReference type="SUPFAM" id="SSF103473">
    <property type="entry name" value="MFS general substrate transporter"/>
    <property type="match status" value="1"/>
</dbReference>
<evidence type="ECO:0000313" key="6">
    <source>
        <dbReference type="EMBL" id="CDW72426.1"/>
    </source>
</evidence>
<dbReference type="OMA" id="SECASEK"/>
<dbReference type="OrthoDB" id="289546at2759"/>
<gene>
    <name evidence="6" type="primary">Contig4457.g4754</name>
    <name evidence="6" type="ORF">STYLEM_1386</name>
</gene>
<dbReference type="PANTHER" id="PTHR23294">
    <property type="entry name" value="ET TRANSLATION PRODUCT-RELATED"/>
    <property type="match status" value="1"/>
</dbReference>
<feature type="transmembrane region" description="Helical" evidence="5">
    <location>
        <begin position="265"/>
        <end position="285"/>
    </location>
</feature>
<feature type="transmembrane region" description="Helical" evidence="5">
    <location>
        <begin position="224"/>
        <end position="245"/>
    </location>
</feature>
<feature type="transmembrane region" description="Helical" evidence="5">
    <location>
        <begin position="360"/>
        <end position="379"/>
    </location>
</feature>
<evidence type="ECO:0000256" key="2">
    <source>
        <dbReference type="ARBA" id="ARBA00022692"/>
    </source>
</evidence>
<evidence type="ECO:0000256" key="4">
    <source>
        <dbReference type="ARBA" id="ARBA00023136"/>
    </source>
</evidence>
<evidence type="ECO:0000256" key="1">
    <source>
        <dbReference type="ARBA" id="ARBA00004141"/>
    </source>
</evidence>
<feature type="transmembrane region" description="Helical" evidence="5">
    <location>
        <begin position="297"/>
        <end position="317"/>
    </location>
</feature>